<dbReference type="InterPro" id="IPR042104">
    <property type="entry name" value="PKS_dehydratase_sf"/>
</dbReference>
<keyword evidence="4" id="KW-0521">NADP</keyword>
<dbReference type="Proteomes" id="UP000663832">
    <property type="component" value="Unassembled WGS sequence"/>
</dbReference>
<evidence type="ECO:0000313" key="14">
    <source>
        <dbReference type="Proteomes" id="UP000663877"/>
    </source>
</evidence>
<evidence type="ECO:0000313" key="13">
    <source>
        <dbReference type="Proteomes" id="UP000663832"/>
    </source>
</evidence>
<evidence type="ECO:0000256" key="9">
    <source>
        <dbReference type="PROSITE-ProRule" id="PRU01363"/>
    </source>
</evidence>
<keyword evidence="5" id="KW-0560">Oxidoreductase</keyword>
<feature type="region of interest" description="N-terminal hotdog fold" evidence="9">
    <location>
        <begin position="160"/>
        <end position="283"/>
    </location>
</feature>
<dbReference type="EMBL" id="CAJNOI010004868">
    <property type="protein sequence ID" value="CAF1554741.1"/>
    <property type="molecule type" value="Genomic_DNA"/>
</dbReference>
<keyword evidence="6" id="KW-0443">Lipid metabolism</keyword>
<evidence type="ECO:0000313" key="12">
    <source>
        <dbReference type="EMBL" id="CAF1662518.1"/>
    </source>
</evidence>
<dbReference type="Gene3D" id="3.40.366.10">
    <property type="entry name" value="Malonyl-Coenzyme A Acyl Carrier Protein, domain 2"/>
    <property type="match status" value="1"/>
</dbReference>
<dbReference type="InterPro" id="IPR050091">
    <property type="entry name" value="PKS_NRPS_Biosynth_Enz"/>
</dbReference>
<organism evidence="11 14">
    <name type="scientific">Adineta steineri</name>
    <dbReference type="NCBI Taxonomy" id="433720"/>
    <lineage>
        <taxon>Eukaryota</taxon>
        <taxon>Metazoa</taxon>
        <taxon>Spiralia</taxon>
        <taxon>Gnathifera</taxon>
        <taxon>Rotifera</taxon>
        <taxon>Eurotatoria</taxon>
        <taxon>Bdelloidea</taxon>
        <taxon>Adinetida</taxon>
        <taxon>Adinetidae</taxon>
        <taxon>Adineta</taxon>
    </lineage>
</organism>
<gene>
    <name evidence="11" type="ORF">BJG266_LOCUS46503</name>
    <name evidence="12" type="ORF">QVE165_LOCUS63536</name>
</gene>
<evidence type="ECO:0000256" key="1">
    <source>
        <dbReference type="ARBA" id="ARBA00022450"/>
    </source>
</evidence>
<evidence type="ECO:0000256" key="2">
    <source>
        <dbReference type="ARBA" id="ARBA00022516"/>
    </source>
</evidence>
<evidence type="ECO:0000313" key="11">
    <source>
        <dbReference type="EMBL" id="CAF1554741.1"/>
    </source>
</evidence>
<dbReference type="InterPro" id="IPR001227">
    <property type="entry name" value="Ac_transferase_dom_sf"/>
</dbReference>
<dbReference type="Gene3D" id="3.10.129.110">
    <property type="entry name" value="Polyketide synthase dehydratase"/>
    <property type="match status" value="1"/>
</dbReference>
<dbReference type="PANTHER" id="PTHR43775:SF7">
    <property type="entry name" value="FATTY ACID SYNTHASE"/>
    <property type="match status" value="1"/>
</dbReference>
<feature type="non-terminal residue" evidence="11">
    <location>
        <position position="508"/>
    </location>
</feature>
<keyword evidence="8" id="KW-0511">Multifunctional enzyme</keyword>
<keyword evidence="2" id="KW-0444">Lipid biosynthesis</keyword>
<proteinExistence type="predicted"/>
<evidence type="ECO:0000256" key="7">
    <source>
        <dbReference type="ARBA" id="ARBA00023160"/>
    </source>
</evidence>
<evidence type="ECO:0000256" key="5">
    <source>
        <dbReference type="ARBA" id="ARBA00023002"/>
    </source>
</evidence>
<dbReference type="InterPro" id="IPR049900">
    <property type="entry name" value="PKS_mFAS_DH"/>
</dbReference>
<reference evidence="11" key="1">
    <citation type="submission" date="2021-02" db="EMBL/GenBank/DDBJ databases">
        <authorList>
            <person name="Nowell W R."/>
        </authorList>
    </citation>
    <scope>NUCLEOTIDE SEQUENCE</scope>
</reference>
<dbReference type="OrthoDB" id="329835at2759"/>
<name>A0A815X9T7_9BILA</name>
<dbReference type="EMBL" id="CAJNOM010005268">
    <property type="protein sequence ID" value="CAF1662518.1"/>
    <property type="molecule type" value="Genomic_DNA"/>
</dbReference>
<evidence type="ECO:0000256" key="6">
    <source>
        <dbReference type="ARBA" id="ARBA00023098"/>
    </source>
</evidence>
<dbReference type="SUPFAM" id="SSF52151">
    <property type="entry name" value="FabD/lysophospholipase-like"/>
    <property type="match status" value="1"/>
</dbReference>
<dbReference type="InterPro" id="IPR016035">
    <property type="entry name" value="Acyl_Trfase/lysoPLipase"/>
</dbReference>
<evidence type="ECO:0000256" key="3">
    <source>
        <dbReference type="ARBA" id="ARBA00022832"/>
    </source>
</evidence>
<dbReference type="GO" id="GO:0004312">
    <property type="term" value="F:fatty acid synthase activity"/>
    <property type="evidence" value="ECO:0007669"/>
    <property type="project" value="TreeGrafter"/>
</dbReference>
<dbReference type="Proteomes" id="UP000663877">
    <property type="component" value="Unassembled WGS sequence"/>
</dbReference>
<protein>
    <recommendedName>
        <fullName evidence="10">PKS/mFAS DH domain-containing protein</fullName>
    </recommendedName>
</protein>
<dbReference type="GO" id="GO:0016491">
    <property type="term" value="F:oxidoreductase activity"/>
    <property type="evidence" value="ECO:0007669"/>
    <property type="project" value="UniProtKB-KW"/>
</dbReference>
<dbReference type="InterPro" id="IPR014043">
    <property type="entry name" value="Acyl_transferase_dom"/>
</dbReference>
<accession>A0A815X9T7</accession>
<dbReference type="GO" id="GO:0006633">
    <property type="term" value="P:fatty acid biosynthetic process"/>
    <property type="evidence" value="ECO:0007669"/>
    <property type="project" value="UniProtKB-KW"/>
</dbReference>
<keyword evidence="1" id="KW-0596">Phosphopantetheine</keyword>
<evidence type="ECO:0000259" key="10">
    <source>
        <dbReference type="PROSITE" id="PS52019"/>
    </source>
</evidence>
<dbReference type="Pfam" id="PF00698">
    <property type="entry name" value="Acyl_transf_1"/>
    <property type="match status" value="1"/>
</dbReference>
<evidence type="ECO:0000256" key="8">
    <source>
        <dbReference type="ARBA" id="ARBA00023268"/>
    </source>
</evidence>
<comment type="caution">
    <text evidence="11">The sequence shown here is derived from an EMBL/GenBank/DDBJ whole genome shotgun (WGS) entry which is preliminary data.</text>
</comment>
<feature type="active site" description="Proton donor; for dehydratase activity" evidence="9">
    <location>
        <position position="345"/>
    </location>
</feature>
<feature type="active site" description="Proton acceptor; for dehydratase activity" evidence="9">
    <location>
        <position position="193"/>
    </location>
</feature>
<sequence length="508" mass="58147">MEIAPLLRKCLENVIHSPPKQRSSRWISSSVPENRWNTPLASTSSPDYHVNNLCSPVLFQEALKHIPSNALTIELAPHCLLLAIIKRSLSTDCVHLNFMKRGTHNHINYFYTNLGKLYNEGANIDIMINYPQIEYPVPVSVPFISPLIASQWDHSQQWKIPTFEMFTQSGSAQQAKHEIDLNDSSEYSFIIGHQIDGRCLFPATGYLVLVWKTFAKLHNYEDYRQMSVLFEQVQIHRATICSLTTKLIFYVNILPTNGTFEIIENNTIIVTGKISLSEQLTMQKFHKHDEINSKDNNYLQTNEIYRDFNLRGYEYSGFFRGIKQINIDGTNGELTWNNDWISYLDTMLQVHLIPSKGLQLPTRIDSLRIDPKLHVESISSSSSSTCSVYVDYWNSLCFSGGIELIGLHCTGTSKKNKQQNTILESYLFTPFNNETIDNELNSCLYLILENTLTTTLSLCQIGNEKLTEEIFNFYSQQPSIKSFEYTLVTSLPAEEMNSKLNLIENLSS</sequence>
<feature type="region of interest" description="C-terminal hotdog fold" evidence="9">
    <location>
        <begin position="296"/>
        <end position="437"/>
    </location>
</feature>
<keyword evidence="13" id="KW-1185">Reference proteome</keyword>
<keyword evidence="3" id="KW-0276">Fatty acid metabolism</keyword>
<dbReference type="Gene3D" id="3.30.70.3290">
    <property type="match status" value="1"/>
</dbReference>
<evidence type="ECO:0000256" key="4">
    <source>
        <dbReference type="ARBA" id="ARBA00022857"/>
    </source>
</evidence>
<feature type="domain" description="PKS/mFAS DH" evidence="10">
    <location>
        <begin position="160"/>
        <end position="437"/>
    </location>
</feature>
<dbReference type="PANTHER" id="PTHR43775">
    <property type="entry name" value="FATTY ACID SYNTHASE"/>
    <property type="match status" value="1"/>
</dbReference>
<keyword evidence="7" id="KW-0275">Fatty acid biosynthesis</keyword>
<dbReference type="PROSITE" id="PS52019">
    <property type="entry name" value="PKS_MFAS_DH"/>
    <property type="match status" value="1"/>
</dbReference>
<dbReference type="AlphaFoldDB" id="A0A815X9T7"/>